<reference evidence="5 6" key="1">
    <citation type="submission" date="2008-04" db="EMBL/GenBank/DDBJ databases">
        <title>Complete sequence of chromosome of Natranaerobius thermophilus JW/NM-WN-LF.</title>
        <authorList>
            <consortium name="US DOE Joint Genome Institute"/>
            <person name="Copeland A."/>
            <person name="Lucas S."/>
            <person name="Lapidus A."/>
            <person name="Glavina del Rio T."/>
            <person name="Dalin E."/>
            <person name="Tice H."/>
            <person name="Bruce D."/>
            <person name="Goodwin L."/>
            <person name="Pitluck S."/>
            <person name="Chertkov O."/>
            <person name="Brettin T."/>
            <person name="Detter J.C."/>
            <person name="Han C."/>
            <person name="Kuske C.R."/>
            <person name="Schmutz J."/>
            <person name="Larimer F."/>
            <person name="Land M."/>
            <person name="Hauser L."/>
            <person name="Kyrpides N."/>
            <person name="Lykidis A."/>
            <person name="Mesbah N.M."/>
            <person name="Wiegel J."/>
        </authorList>
    </citation>
    <scope>NUCLEOTIDE SEQUENCE [LARGE SCALE GENOMIC DNA]</scope>
    <source>
        <strain evidence="6">ATCC BAA-1301 / DSM 18059 / JW/NM-WN-LF</strain>
    </source>
</reference>
<accession>B2A1V8</accession>
<reference evidence="5 6" key="2">
    <citation type="journal article" date="2011" name="J. Bacteriol.">
        <title>Complete genome sequence of the anaerobic, halophilic alkalithermophile Natranaerobius thermophilus JW/NM-WN-LF.</title>
        <authorList>
            <person name="Zhao B."/>
            <person name="Mesbah N.M."/>
            <person name="Dalin E."/>
            <person name="Goodwin L."/>
            <person name="Nolan M."/>
            <person name="Pitluck S."/>
            <person name="Chertkov O."/>
            <person name="Brettin T.S."/>
            <person name="Han J."/>
            <person name="Larimer F.W."/>
            <person name="Land M.L."/>
            <person name="Hauser L."/>
            <person name="Kyrpides N."/>
            <person name="Wiegel J."/>
        </authorList>
    </citation>
    <scope>NUCLEOTIDE SEQUENCE [LARGE SCALE GENOMIC DNA]</scope>
    <source>
        <strain evidence="6">ATCC BAA-1301 / DSM 18059 / JW/NM-WN-LF</strain>
    </source>
</reference>
<evidence type="ECO:0000256" key="4">
    <source>
        <dbReference type="PIRSR" id="PIRSR000858-1"/>
    </source>
</evidence>
<keyword evidence="6" id="KW-1185">Reference proteome</keyword>
<comment type="similarity">
    <text evidence="1 3">Belongs to the 3-oxoacid CoA-transferase family.</text>
</comment>
<organism evidence="5 6">
    <name type="scientific">Natranaerobius thermophilus (strain ATCC BAA-1301 / DSM 18059 / JW/NM-WN-LF)</name>
    <dbReference type="NCBI Taxonomy" id="457570"/>
    <lineage>
        <taxon>Bacteria</taxon>
        <taxon>Bacillati</taxon>
        <taxon>Bacillota</taxon>
        <taxon>Clostridia</taxon>
        <taxon>Natranaerobiales</taxon>
        <taxon>Natranaerobiaceae</taxon>
        <taxon>Natranaerobius</taxon>
    </lineage>
</organism>
<dbReference type="PROSITE" id="PS51257">
    <property type="entry name" value="PROKAR_LIPOPROTEIN"/>
    <property type="match status" value="1"/>
</dbReference>
<dbReference type="GO" id="GO:0008410">
    <property type="term" value="F:CoA-transferase activity"/>
    <property type="evidence" value="ECO:0007669"/>
    <property type="project" value="InterPro"/>
</dbReference>
<keyword evidence="2 3" id="KW-0808">Transferase</keyword>
<evidence type="ECO:0000313" key="5">
    <source>
        <dbReference type="EMBL" id="ACB86155.1"/>
    </source>
</evidence>
<dbReference type="PANTHER" id="PTHR43293">
    <property type="entry name" value="ACETATE COA-TRANSFERASE YDIF"/>
    <property type="match status" value="1"/>
</dbReference>
<dbReference type="OrthoDB" id="9805230at2"/>
<dbReference type="InterPro" id="IPR004165">
    <property type="entry name" value="CoA_trans_fam_I"/>
</dbReference>
<name>B2A1V8_NATTJ</name>
<dbReference type="HOGENOM" id="CLU_026774_4_0_9"/>
<dbReference type="EMBL" id="CP001034">
    <property type="protein sequence ID" value="ACB86155.1"/>
    <property type="molecule type" value="Genomic_DNA"/>
</dbReference>
<dbReference type="STRING" id="457570.Nther_2599"/>
<dbReference type="Pfam" id="PF01144">
    <property type="entry name" value="CoA_trans"/>
    <property type="match status" value="1"/>
</dbReference>
<dbReference type="InterPro" id="IPR014388">
    <property type="entry name" value="3-oxoacid_CoA-transferase"/>
</dbReference>
<dbReference type="AlphaFoldDB" id="B2A1V8"/>
<dbReference type="KEGG" id="nth:Nther_2599"/>
<proteinExistence type="inferred from homology"/>
<dbReference type="SUPFAM" id="SSF100950">
    <property type="entry name" value="NagB/RpiA/CoA transferase-like"/>
    <property type="match status" value="2"/>
</dbReference>
<protein>
    <submittedName>
        <fullName evidence="5">Propionate CoA-transferase</fullName>
    </submittedName>
</protein>
<sequence>MKKLFSAQEAIKFIENDSTLAVGGFVGCGHPEELTVALEQQFKTEGKPKNLTLVYAAGQGNSRDKGLNHLAHEGLVKRIIGGHWGLCPGLGKLALENKIEGYNLPQGVVAHLFRDIAANKPGTLTHVGLETFVDPRNQGGKVNDVTKEDIIELMEIGGQEWLFYKAFPINAAFLRGTSADEKGNISMEKEAVTLEMRAIAQAVKNSGGKVICQVERIVQKSTLDPQKVEIPGILVDAVVVASENNHQQTFAENYNPAYSGEIRELGNLGNGCGSTQAQAKLDERKIISRRSVMELKPDSTVNLGIGMPEGVAQVAAEEEIYHYMDLTVESGPIGGVPVGGLNFGASKNPEAIIDQPSQFDFYDGGGLDLAFLGAAQIDQTGNVNVSKFGPKLAGAGGFINITQNSQEVIYCGTFTAGGLEVEVKDGKLNIIKEGKNIKFVNNVEQITFSGNYARKTGQKVLYVTERAVFSLVDEGLELIEIAPGIDLERDVLDKMEFRPKISNNLQTMDESIFKDMKMGLKYKI</sequence>
<dbReference type="Gene3D" id="3.40.1080.10">
    <property type="entry name" value="Glutaconate Coenzyme A-transferase"/>
    <property type="match status" value="2"/>
</dbReference>
<feature type="active site" description="5-glutamyl coenzyme A thioester intermediate" evidence="4">
    <location>
        <position position="329"/>
    </location>
</feature>
<dbReference type="RefSeq" id="WP_012448996.1">
    <property type="nucleotide sequence ID" value="NC_010718.1"/>
</dbReference>
<dbReference type="SMART" id="SM00882">
    <property type="entry name" value="CoA_trans"/>
    <property type="match status" value="2"/>
</dbReference>
<evidence type="ECO:0000256" key="1">
    <source>
        <dbReference type="ARBA" id="ARBA00007154"/>
    </source>
</evidence>
<evidence type="ECO:0000256" key="2">
    <source>
        <dbReference type="ARBA" id="ARBA00022679"/>
    </source>
</evidence>
<evidence type="ECO:0000313" key="6">
    <source>
        <dbReference type="Proteomes" id="UP000001683"/>
    </source>
</evidence>
<dbReference type="PIRSF" id="PIRSF000858">
    <property type="entry name" value="SCOT-t"/>
    <property type="match status" value="1"/>
</dbReference>
<dbReference type="eggNOG" id="COG4670">
    <property type="taxonomic scope" value="Bacteria"/>
</dbReference>
<dbReference type="GO" id="GO:0046952">
    <property type="term" value="P:ketone body catabolic process"/>
    <property type="evidence" value="ECO:0007669"/>
    <property type="project" value="InterPro"/>
</dbReference>
<dbReference type="Proteomes" id="UP000001683">
    <property type="component" value="Chromosome"/>
</dbReference>
<dbReference type="InterPro" id="IPR037171">
    <property type="entry name" value="NagB/RpiA_transferase-like"/>
</dbReference>
<evidence type="ECO:0000256" key="3">
    <source>
        <dbReference type="PIRNR" id="PIRNR000858"/>
    </source>
</evidence>
<dbReference type="InParanoid" id="B2A1V8"/>
<gene>
    <name evidence="5" type="ordered locus">Nther_2599</name>
</gene>
<dbReference type="PANTHER" id="PTHR43293:SF1">
    <property type="entry name" value="ACETATE COA-TRANSFERASE YDIF"/>
    <property type="match status" value="1"/>
</dbReference>